<dbReference type="Proteomes" id="UP001367508">
    <property type="component" value="Unassembled WGS sequence"/>
</dbReference>
<reference evidence="2 3" key="1">
    <citation type="submission" date="2024-01" db="EMBL/GenBank/DDBJ databases">
        <title>The genomes of 5 underutilized Papilionoideae crops provide insights into root nodulation and disease resistanc.</title>
        <authorList>
            <person name="Jiang F."/>
        </authorList>
    </citation>
    <scope>NUCLEOTIDE SEQUENCE [LARGE SCALE GENOMIC DNA]</scope>
    <source>
        <strain evidence="2">LVBAO_FW01</strain>
        <tissue evidence="2">Leaves</tissue>
    </source>
</reference>
<dbReference type="AlphaFoldDB" id="A0AAN9KGS9"/>
<accession>A0AAN9KGS9</accession>
<evidence type="ECO:0000313" key="2">
    <source>
        <dbReference type="EMBL" id="KAK7315892.1"/>
    </source>
</evidence>
<comment type="caution">
    <text evidence="2">The sequence shown here is derived from an EMBL/GenBank/DDBJ whole genome shotgun (WGS) entry which is preliminary data.</text>
</comment>
<gene>
    <name evidence="2" type="ORF">VNO77_34474</name>
</gene>
<protein>
    <submittedName>
        <fullName evidence="2">Uncharacterized protein</fullName>
    </submittedName>
</protein>
<sequence>MRVVLDLKTLGNHLRRILSQNIKGDLSKKRRISVSSDACISSSRVFSDPHILDPRNLFTASHTKVQDRNSYSRSGPSLSQFVRKLLHGAVKVWRREKREGAIQRNVQSQKKFSLTRHHQSNQDNVMLSPNHRYYTSFHQDRVASLEQNSPLQLRISNTKPRYKTPIPYFATIDPLKSNEGKHRSGQEGSDQ</sequence>
<evidence type="ECO:0000256" key="1">
    <source>
        <dbReference type="SAM" id="MobiDB-lite"/>
    </source>
</evidence>
<feature type="region of interest" description="Disordered" evidence="1">
    <location>
        <begin position="172"/>
        <end position="191"/>
    </location>
</feature>
<feature type="compositionally biased region" description="Basic and acidic residues" evidence="1">
    <location>
        <begin position="176"/>
        <end position="185"/>
    </location>
</feature>
<evidence type="ECO:0000313" key="3">
    <source>
        <dbReference type="Proteomes" id="UP001367508"/>
    </source>
</evidence>
<organism evidence="2 3">
    <name type="scientific">Canavalia gladiata</name>
    <name type="common">Sword bean</name>
    <name type="synonym">Dolichos gladiatus</name>
    <dbReference type="NCBI Taxonomy" id="3824"/>
    <lineage>
        <taxon>Eukaryota</taxon>
        <taxon>Viridiplantae</taxon>
        <taxon>Streptophyta</taxon>
        <taxon>Embryophyta</taxon>
        <taxon>Tracheophyta</taxon>
        <taxon>Spermatophyta</taxon>
        <taxon>Magnoliopsida</taxon>
        <taxon>eudicotyledons</taxon>
        <taxon>Gunneridae</taxon>
        <taxon>Pentapetalae</taxon>
        <taxon>rosids</taxon>
        <taxon>fabids</taxon>
        <taxon>Fabales</taxon>
        <taxon>Fabaceae</taxon>
        <taxon>Papilionoideae</taxon>
        <taxon>50 kb inversion clade</taxon>
        <taxon>NPAAA clade</taxon>
        <taxon>indigoferoid/millettioid clade</taxon>
        <taxon>Phaseoleae</taxon>
        <taxon>Canavalia</taxon>
    </lineage>
</organism>
<dbReference type="EMBL" id="JAYMYQ010000008">
    <property type="protein sequence ID" value="KAK7315892.1"/>
    <property type="molecule type" value="Genomic_DNA"/>
</dbReference>
<proteinExistence type="predicted"/>
<keyword evidence="3" id="KW-1185">Reference proteome</keyword>
<name>A0AAN9KGS9_CANGL</name>